<gene>
    <name evidence="2" type="ORF">CPB84DRAFT_1787038</name>
</gene>
<evidence type="ECO:0000313" key="2">
    <source>
        <dbReference type="EMBL" id="KAF8887278.1"/>
    </source>
</evidence>
<feature type="chain" id="PRO_5040209122" evidence="1">
    <location>
        <begin position="19"/>
        <end position="162"/>
    </location>
</feature>
<dbReference type="AlphaFoldDB" id="A0A9P5NHT7"/>
<accession>A0A9P5NHT7</accession>
<feature type="signal peptide" evidence="1">
    <location>
        <begin position="1"/>
        <end position="18"/>
    </location>
</feature>
<reference evidence="2" key="1">
    <citation type="submission" date="2020-11" db="EMBL/GenBank/DDBJ databases">
        <authorList>
            <consortium name="DOE Joint Genome Institute"/>
            <person name="Ahrendt S."/>
            <person name="Riley R."/>
            <person name="Andreopoulos W."/>
            <person name="LaButti K."/>
            <person name="Pangilinan J."/>
            <person name="Ruiz-duenas F.J."/>
            <person name="Barrasa J.M."/>
            <person name="Sanchez-Garcia M."/>
            <person name="Camarero S."/>
            <person name="Miyauchi S."/>
            <person name="Serrano A."/>
            <person name="Linde D."/>
            <person name="Babiker R."/>
            <person name="Drula E."/>
            <person name="Ayuso-Fernandez I."/>
            <person name="Pacheco R."/>
            <person name="Padilla G."/>
            <person name="Ferreira P."/>
            <person name="Barriuso J."/>
            <person name="Kellner H."/>
            <person name="Castanera R."/>
            <person name="Alfaro M."/>
            <person name="Ramirez L."/>
            <person name="Pisabarro A.G."/>
            <person name="Kuo A."/>
            <person name="Tritt A."/>
            <person name="Lipzen A."/>
            <person name="He G."/>
            <person name="Yan M."/>
            <person name="Ng V."/>
            <person name="Cullen D."/>
            <person name="Martin F."/>
            <person name="Rosso M.-N."/>
            <person name="Henrissat B."/>
            <person name="Hibbett D."/>
            <person name="Martinez A.T."/>
            <person name="Grigoriev I.V."/>
        </authorList>
    </citation>
    <scope>NUCLEOTIDE SEQUENCE</scope>
    <source>
        <strain evidence="2">AH 44721</strain>
    </source>
</reference>
<evidence type="ECO:0000313" key="3">
    <source>
        <dbReference type="Proteomes" id="UP000724874"/>
    </source>
</evidence>
<protein>
    <submittedName>
        <fullName evidence="2">Uncharacterized protein</fullName>
    </submittedName>
</protein>
<proteinExistence type="predicted"/>
<keyword evidence="3" id="KW-1185">Reference proteome</keyword>
<comment type="caution">
    <text evidence="2">The sequence shown here is derived from an EMBL/GenBank/DDBJ whole genome shotgun (WGS) entry which is preliminary data.</text>
</comment>
<dbReference type="Proteomes" id="UP000724874">
    <property type="component" value="Unassembled WGS sequence"/>
</dbReference>
<dbReference type="EMBL" id="JADNYJ010000091">
    <property type="protein sequence ID" value="KAF8887278.1"/>
    <property type="molecule type" value="Genomic_DNA"/>
</dbReference>
<keyword evidence="1" id="KW-0732">Signal</keyword>
<name>A0A9P5NHT7_GYMJU</name>
<organism evidence="2 3">
    <name type="scientific">Gymnopilus junonius</name>
    <name type="common">Spectacular rustgill mushroom</name>
    <name type="synonym">Gymnopilus spectabilis subsp. junonius</name>
    <dbReference type="NCBI Taxonomy" id="109634"/>
    <lineage>
        <taxon>Eukaryota</taxon>
        <taxon>Fungi</taxon>
        <taxon>Dikarya</taxon>
        <taxon>Basidiomycota</taxon>
        <taxon>Agaricomycotina</taxon>
        <taxon>Agaricomycetes</taxon>
        <taxon>Agaricomycetidae</taxon>
        <taxon>Agaricales</taxon>
        <taxon>Agaricineae</taxon>
        <taxon>Hymenogastraceae</taxon>
        <taxon>Gymnopilus</taxon>
    </lineage>
</organism>
<evidence type="ECO:0000256" key="1">
    <source>
        <dbReference type="SAM" id="SignalP"/>
    </source>
</evidence>
<sequence length="162" mass="18600">MLLPYSALLLLGIPDGRAKRTHSRYDMVVELSTNKHTVFQVNFELRDAYDCVEKQGFARFNTELGGIVIVNGYIRAVESWQGRRFIKLSSQGVGVFPYMELCDEVIVFRALEGTRCSDFVWFPIFSHISAIPMMRRGGCGDDDDRRNISPYISMHMRSRHSI</sequence>